<sequence>MAPSLPVITQRRPQRKPTGHESAQGRRLHGVESLPVLQQAPVVTTVHVYEHIHDHHHFVFQRRRRSSSVPSVLEPLPERQRPSIPEVAVLPACEAERVECVLHSPPPHPDADDSLHLPLTLGPDHSSQSNDDADGGKTSQPLQSSSLLQVLPDRSRGLESRGSVASSRLSSWNVSDGDSKSRGSKEPPAKLRRVRSVNKLQAPEDKLSTRLRVLEAESRWSDRRRDLRRYIRELPDSSKSKAKQKLVGQQVTGTLIDKTRLETQKARDTQENRDIVHHIEKEIHACSRSRHKVMRMQAALRRRLGMHSVELMEWQREGQGNEAGTNREEAPPDSNDVRDTWMARSMAPVVLFLDELDALGAAAGDSQEYVQTLNQILTELDGFHGHSDGIVILGATNRQEAIDPALLRPGRRGFDRFIQVDLPDEDADLRNLSTKEYVQIRLQGNKLSYHSGMSHQEERQTSICQWRFEAKSSKRLFMQVRVLVGPARVRAFVFLRALSLVKNLQERGGEEGFSGAELANVVNEATRHGNVLDFSEALDRRKVRHHQLDLCSRVARKAVGCTNGALNGDLNGLGSQQPESRRSGSTTDTKETHVGERENKEGSSGEYTEYDATGTTPIQGGIAYFSKLRVIYAEHSNVTAVANITLRGSTETVVEFFGYAINSILYQRGVYPPENFTSVAKYGLSILVTKDKGLQEYLGEVLKQLRGWMMVSQVKKLVVVVASQVTEETLERWTFDVQVNDAATTALAVPQSQADKVREQKEIQAIIRQITASVTFLPLLDEPCTFDLLIYTDRGAEVPLAWAESDPKYIVGDSEEVKLRSFTTKIHKVDGAVAYRYCEAGA</sequence>
<dbReference type="Gene3D" id="3.40.50.300">
    <property type="entry name" value="P-loop containing nucleotide triphosphate hydrolases"/>
    <property type="match status" value="1"/>
</dbReference>
<dbReference type="InterPro" id="IPR003960">
    <property type="entry name" value="ATPase_AAA_CS"/>
</dbReference>
<dbReference type="InterPro" id="IPR003959">
    <property type="entry name" value="ATPase_AAA_core"/>
</dbReference>
<feature type="region of interest" description="Disordered" evidence="7">
    <location>
        <begin position="569"/>
        <end position="612"/>
    </location>
</feature>
<feature type="region of interest" description="Disordered" evidence="7">
    <location>
        <begin position="1"/>
        <end position="32"/>
    </location>
</feature>
<evidence type="ECO:0000313" key="10">
    <source>
        <dbReference type="Proteomes" id="UP000649617"/>
    </source>
</evidence>
<protein>
    <submittedName>
        <fullName evidence="9">Mad2l1-1 protein</fullName>
    </submittedName>
</protein>
<feature type="domain" description="HORMA" evidence="8">
    <location>
        <begin position="647"/>
        <end position="833"/>
    </location>
</feature>
<evidence type="ECO:0000256" key="2">
    <source>
        <dbReference type="ARBA" id="ARBA00010348"/>
    </source>
</evidence>
<dbReference type="EMBL" id="CAJNIZ010045193">
    <property type="protein sequence ID" value="CAE7712895.1"/>
    <property type="molecule type" value="Genomic_DNA"/>
</dbReference>
<accession>A0A812X1N2</accession>
<keyword evidence="10" id="KW-1185">Reference proteome</keyword>
<keyword evidence="5" id="KW-0539">Nucleus</keyword>
<reference evidence="9" key="1">
    <citation type="submission" date="2021-02" db="EMBL/GenBank/DDBJ databases">
        <authorList>
            <person name="Dougan E. K."/>
            <person name="Rhodes N."/>
            <person name="Thang M."/>
            <person name="Chan C."/>
        </authorList>
    </citation>
    <scope>NUCLEOTIDE SEQUENCE</scope>
</reference>
<evidence type="ECO:0000259" key="8">
    <source>
        <dbReference type="PROSITE" id="PS50815"/>
    </source>
</evidence>
<dbReference type="GO" id="GO:0016887">
    <property type="term" value="F:ATP hydrolysis activity"/>
    <property type="evidence" value="ECO:0007669"/>
    <property type="project" value="InterPro"/>
</dbReference>
<dbReference type="PROSITE" id="PS50815">
    <property type="entry name" value="HORMA"/>
    <property type="match status" value="1"/>
</dbReference>
<feature type="compositionally biased region" description="Low complexity" evidence="7">
    <location>
        <begin position="139"/>
        <end position="152"/>
    </location>
</feature>
<dbReference type="GO" id="GO:0000776">
    <property type="term" value="C:kinetochore"/>
    <property type="evidence" value="ECO:0007669"/>
    <property type="project" value="TreeGrafter"/>
</dbReference>
<dbReference type="GO" id="GO:0005524">
    <property type="term" value="F:ATP binding"/>
    <property type="evidence" value="ECO:0007669"/>
    <property type="project" value="InterPro"/>
</dbReference>
<comment type="similarity">
    <text evidence="2">Belongs to the MAD2 family.</text>
</comment>
<keyword evidence="3" id="KW-0132">Cell division</keyword>
<dbReference type="SUPFAM" id="SSF52540">
    <property type="entry name" value="P-loop containing nucleoside triphosphate hydrolases"/>
    <property type="match status" value="1"/>
</dbReference>
<proteinExistence type="inferred from homology"/>
<feature type="compositionally biased region" description="Polar residues" evidence="7">
    <location>
        <begin position="575"/>
        <end position="587"/>
    </location>
</feature>
<dbReference type="PROSITE" id="PS00674">
    <property type="entry name" value="AAA"/>
    <property type="match status" value="1"/>
</dbReference>
<evidence type="ECO:0000313" key="9">
    <source>
        <dbReference type="EMBL" id="CAE7712895.1"/>
    </source>
</evidence>
<dbReference type="Gene3D" id="1.10.8.60">
    <property type="match status" value="1"/>
</dbReference>
<dbReference type="PANTHER" id="PTHR11842">
    <property type="entry name" value="MITOTIC SPINDLE ASSEMBLY CHECKPOINT PROTEIN MAD2"/>
    <property type="match status" value="1"/>
</dbReference>
<dbReference type="InterPro" id="IPR027417">
    <property type="entry name" value="P-loop_NTPase"/>
</dbReference>
<comment type="caution">
    <text evidence="9">The sequence shown here is derived from an EMBL/GenBank/DDBJ whole genome shotgun (WGS) entry which is preliminary data.</text>
</comment>
<evidence type="ECO:0000256" key="7">
    <source>
        <dbReference type="SAM" id="MobiDB-lite"/>
    </source>
</evidence>
<organism evidence="9 10">
    <name type="scientific">Symbiodinium pilosum</name>
    <name type="common">Dinoflagellate</name>
    <dbReference type="NCBI Taxonomy" id="2952"/>
    <lineage>
        <taxon>Eukaryota</taxon>
        <taxon>Sar</taxon>
        <taxon>Alveolata</taxon>
        <taxon>Dinophyceae</taxon>
        <taxon>Suessiales</taxon>
        <taxon>Symbiodiniaceae</taxon>
        <taxon>Symbiodinium</taxon>
    </lineage>
</organism>
<dbReference type="Proteomes" id="UP000649617">
    <property type="component" value="Unassembled WGS sequence"/>
</dbReference>
<evidence type="ECO:0000256" key="1">
    <source>
        <dbReference type="ARBA" id="ARBA00004123"/>
    </source>
</evidence>
<dbReference type="GO" id="GO:0005654">
    <property type="term" value="C:nucleoplasm"/>
    <property type="evidence" value="ECO:0007669"/>
    <property type="project" value="TreeGrafter"/>
</dbReference>
<gene>
    <name evidence="9" type="primary">mad2l1-1</name>
    <name evidence="9" type="ORF">SPIL2461_LOCUS20214</name>
</gene>
<dbReference type="OrthoDB" id="1806at2759"/>
<dbReference type="GO" id="GO:0007094">
    <property type="term" value="P:mitotic spindle assembly checkpoint signaling"/>
    <property type="evidence" value="ECO:0007669"/>
    <property type="project" value="TreeGrafter"/>
</dbReference>
<feature type="compositionally biased region" description="Basic and acidic residues" evidence="7">
    <location>
        <begin position="588"/>
        <end position="603"/>
    </location>
</feature>
<evidence type="ECO:0000256" key="5">
    <source>
        <dbReference type="ARBA" id="ARBA00023242"/>
    </source>
</evidence>
<evidence type="ECO:0000256" key="3">
    <source>
        <dbReference type="ARBA" id="ARBA00022618"/>
    </source>
</evidence>
<comment type="subcellular location">
    <subcellularLocation>
        <location evidence="1">Nucleus</location>
    </subcellularLocation>
</comment>
<keyword evidence="4" id="KW-0498">Mitosis</keyword>
<dbReference type="InterPro" id="IPR036570">
    <property type="entry name" value="HORMA_dom_sf"/>
</dbReference>
<dbReference type="InterPro" id="IPR003511">
    <property type="entry name" value="HORMA_dom"/>
</dbReference>
<dbReference type="Pfam" id="PF02301">
    <property type="entry name" value="HORMA"/>
    <property type="match status" value="1"/>
</dbReference>
<evidence type="ECO:0000256" key="4">
    <source>
        <dbReference type="ARBA" id="ARBA00022776"/>
    </source>
</evidence>
<dbReference type="GO" id="GO:0051301">
    <property type="term" value="P:cell division"/>
    <property type="evidence" value="ECO:0007669"/>
    <property type="project" value="UniProtKB-KW"/>
</dbReference>
<dbReference type="SUPFAM" id="SSF56019">
    <property type="entry name" value="The spindle assembly checkpoint protein mad2"/>
    <property type="match status" value="1"/>
</dbReference>
<name>A0A812X1N2_SYMPI</name>
<feature type="compositionally biased region" description="Low complexity" evidence="7">
    <location>
        <begin position="160"/>
        <end position="171"/>
    </location>
</feature>
<keyword evidence="6" id="KW-0131">Cell cycle</keyword>
<dbReference type="PANTHER" id="PTHR11842:SF11">
    <property type="entry name" value="MITOTIC SPINDLE ASSEMBLY CHECKPOINT PROTEIN MAD2A"/>
    <property type="match status" value="1"/>
</dbReference>
<dbReference type="AlphaFoldDB" id="A0A812X1N2"/>
<feature type="region of interest" description="Disordered" evidence="7">
    <location>
        <begin position="103"/>
        <end position="201"/>
    </location>
</feature>
<dbReference type="GO" id="GO:0005737">
    <property type="term" value="C:cytoplasm"/>
    <property type="evidence" value="ECO:0007669"/>
    <property type="project" value="TreeGrafter"/>
</dbReference>
<feature type="compositionally biased region" description="Basic and acidic residues" evidence="7">
    <location>
        <begin position="177"/>
        <end position="189"/>
    </location>
</feature>
<dbReference type="FunFam" id="3.30.900.10:FF:000002">
    <property type="entry name" value="Mitotic spindle assembly checkpoint protein MAD2A"/>
    <property type="match status" value="1"/>
</dbReference>
<evidence type="ECO:0000256" key="6">
    <source>
        <dbReference type="ARBA" id="ARBA00023306"/>
    </source>
</evidence>
<dbReference type="Gene3D" id="3.30.900.10">
    <property type="entry name" value="HORMA domain"/>
    <property type="match status" value="1"/>
</dbReference>
<dbReference type="InterPro" id="IPR045091">
    <property type="entry name" value="Mad2-like"/>
</dbReference>
<dbReference type="Pfam" id="PF00004">
    <property type="entry name" value="AAA"/>
    <property type="match status" value="1"/>
</dbReference>
<feature type="region of interest" description="Disordered" evidence="7">
    <location>
        <begin position="60"/>
        <end position="80"/>
    </location>
</feature>